<dbReference type="EMBL" id="CAJNOQ010015504">
    <property type="protein sequence ID" value="CAF1362749.1"/>
    <property type="molecule type" value="Genomic_DNA"/>
</dbReference>
<dbReference type="GO" id="GO:0006508">
    <property type="term" value="P:proteolysis"/>
    <property type="evidence" value="ECO:0007669"/>
    <property type="project" value="InterPro"/>
</dbReference>
<dbReference type="Proteomes" id="UP000681722">
    <property type="component" value="Unassembled WGS sequence"/>
</dbReference>
<dbReference type="SUPFAM" id="SSF50630">
    <property type="entry name" value="Acid proteases"/>
    <property type="match status" value="1"/>
</dbReference>
<dbReference type="PROSITE" id="PS00141">
    <property type="entry name" value="ASP_PROTEASE"/>
    <property type="match status" value="1"/>
</dbReference>
<evidence type="ECO:0000313" key="10">
    <source>
        <dbReference type="EMBL" id="CAF1362749.1"/>
    </source>
</evidence>
<reference evidence="10" key="1">
    <citation type="submission" date="2021-02" db="EMBL/GenBank/DDBJ databases">
        <authorList>
            <person name="Nowell W R."/>
        </authorList>
    </citation>
    <scope>NUCLEOTIDE SEQUENCE</scope>
</reference>
<evidence type="ECO:0000259" key="9">
    <source>
        <dbReference type="Pfam" id="PF17921"/>
    </source>
</evidence>
<evidence type="ECO:0000256" key="6">
    <source>
        <dbReference type="ARBA" id="ARBA00022918"/>
    </source>
</evidence>
<keyword evidence="3" id="KW-0540">Nuclease</keyword>
<dbReference type="EMBL" id="CAJOBC010071039">
    <property type="protein sequence ID" value="CAF4242726.1"/>
    <property type="molecule type" value="Genomic_DNA"/>
</dbReference>
<dbReference type="SUPFAM" id="SSF56672">
    <property type="entry name" value="DNA/RNA polymerases"/>
    <property type="match status" value="1"/>
</dbReference>
<evidence type="ECO:0000256" key="5">
    <source>
        <dbReference type="ARBA" id="ARBA00022801"/>
    </source>
</evidence>
<feature type="domain" description="Reverse transcriptase RNase H-like" evidence="8">
    <location>
        <begin position="763"/>
        <end position="846"/>
    </location>
</feature>
<evidence type="ECO:0000256" key="1">
    <source>
        <dbReference type="ARBA" id="ARBA00022679"/>
    </source>
</evidence>
<feature type="compositionally biased region" description="Polar residues" evidence="7">
    <location>
        <begin position="179"/>
        <end position="202"/>
    </location>
</feature>
<proteinExistence type="predicted"/>
<dbReference type="GO" id="GO:0004190">
    <property type="term" value="F:aspartic-type endopeptidase activity"/>
    <property type="evidence" value="ECO:0007669"/>
    <property type="project" value="InterPro"/>
</dbReference>
<keyword evidence="6" id="KW-0695">RNA-directed DNA polymerase</keyword>
<dbReference type="AlphaFoldDB" id="A0A815IEP2"/>
<dbReference type="GO" id="GO:0004519">
    <property type="term" value="F:endonuclease activity"/>
    <property type="evidence" value="ECO:0007669"/>
    <property type="project" value="UniProtKB-KW"/>
</dbReference>
<dbReference type="Proteomes" id="UP000663829">
    <property type="component" value="Unassembled WGS sequence"/>
</dbReference>
<feature type="region of interest" description="Disordered" evidence="7">
    <location>
        <begin position="175"/>
        <end position="223"/>
    </location>
</feature>
<dbReference type="Pfam" id="PF17921">
    <property type="entry name" value="Integrase_H2C2"/>
    <property type="match status" value="1"/>
</dbReference>
<dbReference type="InterPro" id="IPR041373">
    <property type="entry name" value="RT_RNaseH"/>
</dbReference>
<keyword evidence="5" id="KW-0378">Hydrolase</keyword>
<evidence type="ECO:0000256" key="7">
    <source>
        <dbReference type="SAM" id="MobiDB-lite"/>
    </source>
</evidence>
<dbReference type="CDD" id="cd00303">
    <property type="entry name" value="retropepsin_like"/>
    <property type="match status" value="1"/>
</dbReference>
<evidence type="ECO:0000256" key="3">
    <source>
        <dbReference type="ARBA" id="ARBA00022722"/>
    </source>
</evidence>
<dbReference type="OrthoDB" id="6765075at2759"/>
<dbReference type="InterPro" id="IPR001969">
    <property type="entry name" value="Aspartic_peptidase_AS"/>
</dbReference>
<dbReference type="PANTHER" id="PTHR37984:SF5">
    <property type="entry name" value="PROTEIN NYNRIN-LIKE"/>
    <property type="match status" value="1"/>
</dbReference>
<name>A0A815IEP2_9BILA</name>
<dbReference type="Pfam" id="PF17917">
    <property type="entry name" value="RT_RNaseH"/>
    <property type="match status" value="1"/>
</dbReference>
<evidence type="ECO:0000313" key="12">
    <source>
        <dbReference type="Proteomes" id="UP000663829"/>
    </source>
</evidence>
<dbReference type="PANTHER" id="PTHR37984">
    <property type="entry name" value="PROTEIN CBG26694"/>
    <property type="match status" value="1"/>
</dbReference>
<evidence type="ECO:0000259" key="8">
    <source>
        <dbReference type="Pfam" id="PF17917"/>
    </source>
</evidence>
<dbReference type="Gene3D" id="2.40.70.10">
    <property type="entry name" value="Acid Proteases"/>
    <property type="match status" value="1"/>
</dbReference>
<dbReference type="Gene3D" id="3.10.10.10">
    <property type="entry name" value="HIV Type 1 Reverse Transcriptase, subunit A, domain 1"/>
    <property type="match status" value="1"/>
</dbReference>
<evidence type="ECO:0008006" key="13">
    <source>
        <dbReference type="Google" id="ProtNLM"/>
    </source>
</evidence>
<keyword evidence="1" id="KW-0808">Transferase</keyword>
<dbReference type="FunFam" id="1.10.340.70:FF:000001">
    <property type="entry name" value="Retrovirus-related Pol polyprotein from transposon gypsy-like Protein"/>
    <property type="match status" value="1"/>
</dbReference>
<dbReference type="CDD" id="cd09274">
    <property type="entry name" value="RNase_HI_RT_Ty3"/>
    <property type="match status" value="1"/>
</dbReference>
<dbReference type="Gene3D" id="1.10.340.70">
    <property type="match status" value="1"/>
</dbReference>
<dbReference type="InterPro" id="IPR021109">
    <property type="entry name" value="Peptidase_aspartic_dom_sf"/>
</dbReference>
<feature type="domain" description="Integrase zinc-binding" evidence="9">
    <location>
        <begin position="1018"/>
        <end position="1076"/>
    </location>
</feature>
<dbReference type="InterPro" id="IPR041588">
    <property type="entry name" value="Integrase_H2C2"/>
</dbReference>
<evidence type="ECO:0000256" key="2">
    <source>
        <dbReference type="ARBA" id="ARBA00022695"/>
    </source>
</evidence>
<sequence>MTKAKLVGEAADWYTTNKAILTNWKELKPQMLDRFKPVVSASQLFDKLTKRKQGRMNQSLLIMTILSNNVVNMIPQYELKIQMKRQMRASDEQTPRIFLQIAKAEAELLLEEQAPSESIHAYFSWTTISTVTRPSFQTQPLRPFSFRPYGSREYSNQNIRQLSRSPFIRTRDIVRNEHPQSQQNVPRLTTNIRSQEQPSLLSPQIRTERPTTQQPTQRLRADRNTQLQESNQYRFQRGPQHHACLSTGFRITGVLDGGTPSKQQPSISPTLASPTSTSPVVIRIQVNNKSQYAIVDTGSPFTIIHKNLLKRIYHKKFIYKHTSYSSASSSSINIIGQVELEIRINGEKTFITADVASNLVVEILLGKDWMTKYKIVIDNGEKHVIMPRKNNQSVRTPFIEQPDIHYPVYLTDQITIPPFSEKVIEATTQINTTNNLAFEPTTNLHRKGLFTASALLNVKNHATKVLIINANNRQFTLSKHTELGTIAFQTEPIICHTIACKPIKGNVRFRTDKSCESQSKIPIHQCYVCEKNFLSRNDLHAHLRQQCYPTQIREHIDTMTKHIENEDQREQLQGILWKYGRLFDTQPSVINYTLEGAINTGNHPPIHIPPYRQSGKDQQHIQDETDKLLKQGIIEPSTSPWSSPVVLVKKKDGSTRFCVDYRRINEVTTKDSFPYLKWMKFLIILPQGFTNGPPSFQRIVNQALGPARWNIADPLYKYVPKKKQGRPKQTSITLSEKELAAFHELKHILTSDLVLRLPNNQFQYKIQIDASKVGIGAVLLQSIQKQRWCTSEQECYAIISAIEKWHQYIDGVDFEVQTDHKPLKFLNKKAQANDKCERWRLKFQQYPMTITHIDGRGNTMPDYLSRSPVDDPDDDPDDYVHRVSISTQTENNDLRMVHKKPIVTAVSTRQQAKQKLKNEKDDEDVRTSDNLVTNSKKEDVYLMDKPRTDQDKQETFVNNDEHLIHPFERNDIRQQQQSDTNTQEIIYNIKNKKYKNYIIEDGSLMWKQHPEPIPVIPKRKIRKSIMQIYHDTRANGSHVGRDRTLKTIRERYFWSGMHRDIRKYVRSCFKCRQNNHCRRKPDGHLKSIPPPKGVFELLSMDFHGPIMPVSKNQNKYIITITDNLLLVNLYVIVQLQQLRDSSVMK</sequence>
<organism evidence="10 12">
    <name type="scientific">Didymodactylos carnosus</name>
    <dbReference type="NCBI Taxonomy" id="1234261"/>
    <lineage>
        <taxon>Eukaryota</taxon>
        <taxon>Metazoa</taxon>
        <taxon>Spiralia</taxon>
        <taxon>Gnathifera</taxon>
        <taxon>Rotifera</taxon>
        <taxon>Eurotatoria</taxon>
        <taxon>Bdelloidea</taxon>
        <taxon>Philodinida</taxon>
        <taxon>Philodinidae</taxon>
        <taxon>Didymodactylos</taxon>
    </lineage>
</organism>
<evidence type="ECO:0000256" key="4">
    <source>
        <dbReference type="ARBA" id="ARBA00022759"/>
    </source>
</evidence>
<dbReference type="InterPro" id="IPR043502">
    <property type="entry name" value="DNA/RNA_pol_sf"/>
</dbReference>
<comment type="caution">
    <text evidence="10">The sequence shown here is derived from an EMBL/GenBank/DDBJ whole genome shotgun (WGS) entry which is preliminary data.</text>
</comment>
<feature type="region of interest" description="Disordered" evidence="7">
    <location>
        <begin position="906"/>
        <end position="932"/>
    </location>
</feature>
<feature type="compositionally biased region" description="Basic and acidic residues" evidence="7">
    <location>
        <begin position="916"/>
        <end position="927"/>
    </location>
</feature>
<dbReference type="GO" id="GO:0003964">
    <property type="term" value="F:RNA-directed DNA polymerase activity"/>
    <property type="evidence" value="ECO:0007669"/>
    <property type="project" value="UniProtKB-KW"/>
</dbReference>
<gene>
    <name evidence="10" type="ORF">GPM918_LOCUS31465</name>
    <name evidence="11" type="ORF">SRO942_LOCUS32109</name>
</gene>
<dbReference type="InterPro" id="IPR050951">
    <property type="entry name" value="Retrovirus_Pol_polyprotein"/>
</dbReference>
<accession>A0A815IEP2</accession>
<keyword evidence="12" id="KW-1185">Reference proteome</keyword>
<keyword evidence="2" id="KW-0548">Nucleotidyltransferase</keyword>
<protein>
    <recommendedName>
        <fullName evidence="13">Reverse transcriptase</fullName>
    </recommendedName>
</protein>
<keyword evidence="4" id="KW-0255">Endonuclease</keyword>
<evidence type="ECO:0000313" key="11">
    <source>
        <dbReference type="EMBL" id="CAF4242726.1"/>
    </source>
</evidence>